<dbReference type="EMBL" id="JBHLVO010000002">
    <property type="protein sequence ID" value="MFC0270554.1"/>
    <property type="molecule type" value="Genomic_DNA"/>
</dbReference>
<dbReference type="Proteomes" id="UP001589854">
    <property type="component" value="Unassembled WGS sequence"/>
</dbReference>
<name>A0ABV6GAG5_9BACI</name>
<dbReference type="RefSeq" id="WP_378930648.1">
    <property type="nucleotide sequence ID" value="NZ_JBHLVO010000002.1"/>
</dbReference>
<keyword evidence="6 11" id="KW-0169">Cobalamin biosynthesis</keyword>
<evidence type="ECO:0000256" key="6">
    <source>
        <dbReference type="ARBA" id="ARBA00022573"/>
    </source>
</evidence>
<dbReference type="NCBIfam" id="TIGR03160">
    <property type="entry name" value="cobT_DBIPRT"/>
    <property type="match status" value="1"/>
</dbReference>
<keyword evidence="7 11" id="KW-0328">Glycosyltransferase</keyword>
<evidence type="ECO:0000313" key="12">
    <source>
        <dbReference type="EMBL" id="MFC0270554.1"/>
    </source>
</evidence>
<dbReference type="NCBIfam" id="NF000996">
    <property type="entry name" value="PRK00105.1"/>
    <property type="match status" value="1"/>
</dbReference>
<dbReference type="HAMAP" id="MF_00230">
    <property type="entry name" value="CobT"/>
    <property type="match status" value="1"/>
</dbReference>
<gene>
    <name evidence="11 12" type="primary">cobT</name>
    <name evidence="12" type="ORF">ACFFIX_03670</name>
</gene>
<comment type="pathway">
    <text evidence="2 11">Nucleoside biosynthesis; alpha-ribazole biosynthesis; alpha-ribazole from 5,6-dimethylbenzimidazole: step 1/2.</text>
</comment>
<evidence type="ECO:0000256" key="11">
    <source>
        <dbReference type="HAMAP-Rule" id="MF_00230"/>
    </source>
</evidence>
<feature type="active site" description="Proton acceptor" evidence="11">
    <location>
        <position position="316"/>
    </location>
</feature>
<organism evidence="12 13">
    <name type="scientific">Metabacillus herbersteinensis</name>
    <dbReference type="NCBI Taxonomy" id="283816"/>
    <lineage>
        <taxon>Bacteria</taxon>
        <taxon>Bacillati</taxon>
        <taxon>Bacillota</taxon>
        <taxon>Bacilli</taxon>
        <taxon>Bacillales</taxon>
        <taxon>Bacillaceae</taxon>
        <taxon>Metabacillus</taxon>
    </lineage>
</organism>
<evidence type="ECO:0000313" key="13">
    <source>
        <dbReference type="Proteomes" id="UP001589854"/>
    </source>
</evidence>
<sequence length="349" mass="37522">MEKRLPNITIPPLDDEMGKTVREYVDSLTKPLGSLGRLEEIVIELAKMTSNPFPQITRPGVIVFAADHGVTAEGISAFPKEVTEQMVRNFLNGGAAINVFSKSIDAHLRIIDIGVSVDIEEEELISKKIRYGTANFYQEDAMSIIEAINAVEIGYEQGQQMINMGVKCLILGEMGIGNTTSSSAILAAISRQNLESLVGSGTGITAERIIHKQKVIRKALKERKPNPNDPIDILSKVGGLEIAGMVGAMLAGASNRIPILVDGFISTTAALVAKMISSQVTEYIFIGHRSVEPGHDIAIELLGKKPLLDLGMRLGEGSGAAMAFPILHSATLMLREMATFTQAGISNKN</sequence>
<evidence type="ECO:0000256" key="7">
    <source>
        <dbReference type="ARBA" id="ARBA00022676"/>
    </source>
</evidence>
<dbReference type="EC" id="2.4.2.21" evidence="4 11"/>
<dbReference type="PANTHER" id="PTHR43463:SF1">
    <property type="entry name" value="NICOTINATE-NUCLEOTIDE--DIMETHYLBENZIMIDAZOLE PHOSPHORIBOSYLTRANSFERASE"/>
    <property type="match status" value="1"/>
</dbReference>
<evidence type="ECO:0000256" key="1">
    <source>
        <dbReference type="ARBA" id="ARBA00002197"/>
    </source>
</evidence>
<evidence type="ECO:0000256" key="5">
    <source>
        <dbReference type="ARBA" id="ARBA00015486"/>
    </source>
</evidence>
<evidence type="ECO:0000256" key="4">
    <source>
        <dbReference type="ARBA" id="ARBA00011991"/>
    </source>
</evidence>
<dbReference type="CDD" id="cd02439">
    <property type="entry name" value="DMB-PRT_CobT"/>
    <property type="match status" value="1"/>
</dbReference>
<evidence type="ECO:0000256" key="10">
    <source>
        <dbReference type="ARBA" id="ARBA00047340"/>
    </source>
</evidence>
<comment type="similarity">
    <text evidence="3 11">Belongs to the CobT family.</text>
</comment>
<dbReference type="Gene3D" id="1.10.1610.10">
    <property type="match status" value="1"/>
</dbReference>
<dbReference type="SUPFAM" id="SSF52733">
    <property type="entry name" value="Nicotinate mononucleotide:5,6-dimethylbenzimidazole phosphoribosyltransferase (CobT)"/>
    <property type="match status" value="1"/>
</dbReference>
<dbReference type="GO" id="GO:0008939">
    <property type="term" value="F:nicotinate-nucleotide-dimethylbenzimidazole phosphoribosyltransferase activity"/>
    <property type="evidence" value="ECO:0007669"/>
    <property type="project" value="UniProtKB-EC"/>
</dbReference>
<comment type="catalytic activity">
    <reaction evidence="10 11">
        <text>5,6-dimethylbenzimidazole + nicotinate beta-D-ribonucleotide = alpha-ribazole 5'-phosphate + nicotinate + H(+)</text>
        <dbReference type="Rhea" id="RHEA:11196"/>
        <dbReference type="ChEBI" id="CHEBI:15378"/>
        <dbReference type="ChEBI" id="CHEBI:15890"/>
        <dbReference type="ChEBI" id="CHEBI:32544"/>
        <dbReference type="ChEBI" id="CHEBI:57502"/>
        <dbReference type="ChEBI" id="CHEBI:57918"/>
        <dbReference type="EC" id="2.4.2.21"/>
    </reaction>
</comment>
<dbReference type="InterPro" id="IPR017846">
    <property type="entry name" value="Nict_dMeBzImd_PRibTrfase_bact"/>
</dbReference>
<dbReference type="Pfam" id="PF02277">
    <property type="entry name" value="DBI_PRT"/>
    <property type="match status" value="1"/>
</dbReference>
<dbReference type="Gene3D" id="3.40.50.10210">
    <property type="match status" value="1"/>
</dbReference>
<keyword evidence="8 11" id="KW-0808">Transferase</keyword>
<dbReference type="InterPro" id="IPR023195">
    <property type="entry name" value="Nict_dMeBzImd_PRibTrfase_N"/>
</dbReference>
<evidence type="ECO:0000256" key="8">
    <source>
        <dbReference type="ARBA" id="ARBA00022679"/>
    </source>
</evidence>
<dbReference type="PANTHER" id="PTHR43463">
    <property type="entry name" value="NICOTINATE-NUCLEOTIDE--DIMETHYLBENZIMIDAZOLE PHOSPHORIBOSYLTRANSFERASE"/>
    <property type="match status" value="1"/>
</dbReference>
<comment type="caution">
    <text evidence="12">The sequence shown here is derived from an EMBL/GenBank/DDBJ whole genome shotgun (WGS) entry which is preliminary data.</text>
</comment>
<dbReference type="InterPro" id="IPR036087">
    <property type="entry name" value="Nict_dMeBzImd_PRibTrfase_sf"/>
</dbReference>
<protein>
    <recommendedName>
        <fullName evidence="5 11">Nicotinate-nucleotide--dimethylbenzimidazole phosphoribosyltransferase</fullName>
        <shortName evidence="11">NN:DBI PRT</shortName>
        <ecNumber evidence="4 11">2.4.2.21</ecNumber>
    </recommendedName>
    <alternativeName>
        <fullName evidence="9 11">N(1)-alpha-phosphoribosyltransferase</fullName>
    </alternativeName>
</protein>
<comment type="function">
    <text evidence="1 11">Catalyzes the synthesis of alpha-ribazole-5'-phosphate from nicotinate mononucleotide (NAMN) and 5,6-dimethylbenzimidazole (DMB).</text>
</comment>
<accession>A0ABV6GAG5</accession>
<reference evidence="12 13" key="1">
    <citation type="submission" date="2024-09" db="EMBL/GenBank/DDBJ databases">
        <authorList>
            <person name="Sun Q."/>
            <person name="Mori K."/>
        </authorList>
    </citation>
    <scope>NUCLEOTIDE SEQUENCE [LARGE SCALE GENOMIC DNA]</scope>
    <source>
        <strain evidence="12 13">CCM 7228</strain>
    </source>
</reference>
<evidence type="ECO:0000256" key="2">
    <source>
        <dbReference type="ARBA" id="ARBA00005049"/>
    </source>
</evidence>
<evidence type="ECO:0000256" key="3">
    <source>
        <dbReference type="ARBA" id="ARBA00007110"/>
    </source>
</evidence>
<evidence type="ECO:0000256" key="9">
    <source>
        <dbReference type="ARBA" id="ARBA00030686"/>
    </source>
</evidence>
<keyword evidence="13" id="KW-1185">Reference proteome</keyword>
<dbReference type="InterPro" id="IPR003200">
    <property type="entry name" value="Nict_dMeBzImd_PRibTrfase"/>
</dbReference>
<proteinExistence type="inferred from homology"/>